<gene>
    <name evidence="2" type="ORF">AZE42_08708</name>
</gene>
<organism evidence="2 3">
    <name type="scientific">Rhizopogon vesiculosus</name>
    <dbReference type="NCBI Taxonomy" id="180088"/>
    <lineage>
        <taxon>Eukaryota</taxon>
        <taxon>Fungi</taxon>
        <taxon>Dikarya</taxon>
        <taxon>Basidiomycota</taxon>
        <taxon>Agaricomycotina</taxon>
        <taxon>Agaricomycetes</taxon>
        <taxon>Agaricomycetidae</taxon>
        <taxon>Boletales</taxon>
        <taxon>Suillineae</taxon>
        <taxon>Rhizopogonaceae</taxon>
        <taxon>Rhizopogon</taxon>
    </lineage>
</organism>
<dbReference type="InterPro" id="IPR006073">
    <property type="entry name" value="GTP-bd"/>
</dbReference>
<dbReference type="EMBL" id="LVVM01003391">
    <property type="protein sequence ID" value="OJA15020.1"/>
    <property type="molecule type" value="Genomic_DNA"/>
</dbReference>
<dbReference type="InterPro" id="IPR027417">
    <property type="entry name" value="P-loop_NTPase"/>
</dbReference>
<dbReference type="AlphaFoldDB" id="A0A1J8QTM5"/>
<sequence>MPSKGRYAQFLCFIIINSSEIQDSARQRGVDAVPTQARCRILVIGKTGVGKSSLIHDAFGVRTVLASNGRPGKANIDTEHISEQDNKFVLHDSKGFEPGDEDNVRIVRDFIQRRSHMEALGDRLHAIWLCFEIPRAGGRLMEKGMQDFLQLKRDGKLGEIPVVVVFTKYDKFMDRVDRTLNDFDLHGLSDHDVKDLVKQRTDAELHDICTQPLKKLPGSDIPYAMVSTKETHRETIAHLIQITLKSTSASTLRARRVR</sequence>
<dbReference type="GO" id="GO:0005525">
    <property type="term" value="F:GTP binding"/>
    <property type="evidence" value="ECO:0007669"/>
    <property type="project" value="InterPro"/>
</dbReference>
<dbReference type="SUPFAM" id="SSF52540">
    <property type="entry name" value="P-loop containing nucleoside triphosphate hydrolases"/>
    <property type="match status" value="1"/>
</dbReference>
<evidence type="ECO:0000313" key="3">
    <source>
        <dbReference type="Proteomes" id="UP000183567"/>
    </source>
</evidence>
<feature type="domain" description="G" evidence="1">
    <location>
        <begin position="40"/>
        <end position="116"/>
    </location>
</feature>
<dbReference type="OrthoDB" id="391988at2759"/>
<dbReference type="Gene3D" id="3.40.50.300">
    <property type="entry name" value="P-loop containing nucleotide triphosphate hydrolases"/>
    <property type="match status" value="1"/>
</dbReference>
<dbReference type="Proteomes" id="UP000183567">
    <property type="component" value="Unassembled WGS sequence"/>
</dbReference>
<protein>
    <recommendedName>
        <fullName evidence="1">G domain-containing protein</fullName>
    </recommendedName>
</protein>
<dbReference type="Pfam" id="PF01926">
    <property type="entry name" value="MMR_HSR1"/>
    <property type="match status" value="1"/>
</dbReference>
<reference evidence="2 3" key="1">
    <citation type="submission" date="2016-03" db="EMBL/GenBank/DDBJ databases">
        <title>Comparative genomics of the ectomycorrhizal sister species Rhizopogon vinicolor and Rhizopogon vesiculosus (Basidiomycota: Boletales) reveals a divergence of the mating type B locus.</title>
        <authorList>
            <person name="Mujic A.B."/>
            <person name="Kuo A."/>
            <person name="Tritt A."/>
            <person name="Lipzen A."/>
            <person name="Chen C."/>
            <person name="Johnson J."/>
            <person name="Sharma A."/>
            <person name="Barry K."/>
            <person name="Grigoriev I.V."/>
            <person name="Spatafora J.W."/>
        </authorList>
    </citation>
    <scope>NUCLEOTIDE SEQUENCE [LARGE SCALE GENOMIC DNA]</scope>
    <source>
        <strain evidence="2 3">AM-OR11-056</strain>
    </source>
</reference>
<evidence type="ECO:0000313" key="2">
    <source>
        <dbReference type="EMBL" id="OJA15020.1"/>
    </source>
</evidence>
<keyword evidence="3" id="KW-1185">Reference proteome</keyword>
<accession>A0A1J8QTM5</accession>
<comment type="caution">
    <text evidence="2">The sequence shown here is derived from an EMBL/GenBank/DDBJ whole genome shotgun (WGS) entry which is preliminary data.</text>
</comment>
<evidence type="ECO:0000259" key="1">
    <source>
        <dbReference type="Pfam" id="PF01926"/>
    </source>
</evidence>
<name>A0A1J8QTM5_9AGAM</name>
<proteinExistence type="predicted"/>